<accession>A0A133ZW83</accession>
<keyword evidence="1" id="KW-0472">Membrane</keyword>
<evidence type="ECO:0000256" key="1">
    <source>
        <dbReference type="SAM" id="Phobius"/>
    </source>
</evidence>
<protein>
    <submittedName>
        <fullName evidence="2">Uncharacterized protein</fullName>
    </submittedName>
</protein>
<comment type="caution">
    <text evidence="2">The sequence shown here is derived from an EMBL/GenBank/DDBJ whole genome shotgun (WGS) entry which is preliminary data.</text>
</comment>
<evidence type="ECO:0000313" key="2">
    <source>
        <dbReference type="EMBL" id="KXB59701.1"/>
    </source>
</evidence>
<keyword evidence="1" id="KW-0812">Transmembrane</keyword>
<proteinExistence type="predicted"/>
<feature type="transmembrane region" description="Helical" evidence="1">
    <location>
        <begin position="30"/>
        <end position="47"/>
    </location>
</feature>
<dbReference type="PATRIC" id="fig|1379.3.peg.993"/>
<reference evidence="3" key="1">
    <citation type="submission" date="2016-01" db="EMBL/GenBank/DDBJ databases">
        <authorList>
            <person name="Mitreva M."/>
            <person name="Pepin K.H."/>
            <person name="Mihindukulasuriya K.A."/>
            <person name="Fulton R."/>
            <person name="Fronick C."/>
            <person name="O'Laughlin M."/>
            <person name="Miner T."/>
            <person name="Herter B."/>
            <person name="Rosa B.A."/>
            <person name="Cordes M."/>
            <person name="Tomlinson C."/>
            <person name="Wollam A."/>
            <person name="Palsikar V.B."/>
            <person name="Mardis E.R."/>
            <person name="Wilson R.K."/>
        </authorList>
    </citation>
    <scope>NUCLEOTIDE SEQUENCE [LARGE SCALE GENOMIC DNA]</scope>
    <source>
        <strain evidence="3">DNF01167</strain>
    </source>
</reference>
<evidence type="ECO:0000313" key="3">
    <source>
        <dbReference type="Proteomes" id="UP000070355"/>
    </source>
</evidence>
<sequence length="76" mass="8915">MLEKIISYLIVFLILSLYINLTIKNKNIKHIIVSIITITILVIINFINYDTAILFIICTIFNFIIVKIKTKEEKED</sequence>
<organism evidence="2 3">
    <name type="scientific">Gemella haemolysans</name>
    <dbReference type="NCBI Taxonomy" id="1379"/>
    <lineage>
        <taxon>Bacteria</taxon>
        <taxon>Bacillati</taxon>
        <taxon>Bacillota</taxon>
        <taxon>Bacilli</taxon>
        <taxon>Bacillales</taxon>
        <taxon>Gemellaceae</taxon>
        <taxon>Gemella</taxon>
    </lineage>
</organism>
<feature type="transmembrane region" description="Helical" evidence="1">
    <location>
        <begin position="53"/>
        <end position="70"/>
    </location>
</feature>
<name>A0A133ZW83_9BACL</name>
<dbReference type="Proteomes" id="UP000070355">
    <property type="component" value="Unassembled WGS sequence"/>
</dbReference>
<keyword evidence="1" id="KW-1133">Transmembrane helix</keyword>
<feature type="transmembrane region" description="Helical" evidence="1">
    <location>
        <begin position="6"/>
        <end position="23"/>
    </location>
</feature>
<dbReference type="EMBL" id="LSDC01000065">
    <property type="protein sequence ID" value="KXB59701.1"/>
    <property type="molecule type" value="Genomic_DNA"/>
</dbReference>
<gene>
    <name evidence="2" type="ORF">HMPREF3186_01009</name>
</gene>
<dbReference type="AlphaFoldDB" id="A0A133ZW83"/>